<dbReference type="GO" id="GO:0036221">
    <property type="term" value="F:UTP diphosphatase activity"/>
    <property type="evidence" value="ECO:0007669"/>
    <property type="project" value="RHEA"/>
</dbReference>
<dbReference type="Gene3D" id="3.90.950.10">
    <property type="match status" value="1"/>
</dbReference>
<feature type="site" description="Important for substrate specificity" evidence="4">
    <location>
        <position position="24"/>
    </location>
</feature>
<dbReference type="SUPFAM" id="SSF52972">
    <property type="entry name" value="ITPase-like"/>
    <property type="match status" value="1"/>
</dbReference>
<reference evidence="5 6" key="2">
    <citation type="submission" date="2013-04" db="EMBL/GenBank/DDBJ databases">
        <title>The Genome Sequence of Bilophila wadsworthia 3_1_6.</title>
        <authorList>
            <consortium name="The Broad Institute Genomics Platform"/>
            <person name="Earl A."/>
            <person name="Ward D."/>
            <person name="Feldgarden M."/>
            <person name="Gevers D."/>
            <person name="Sibley C."/>
            <person name="Strauss J."/>
            <person name="Allen-Vercoe E."/>
            <person name="Walker B."/>
            <person name="Young S."/>
            <person name="Zeng Q."/>
            <person name="Gargeya S."/>
            <person name="Fitzgerald M."/>
            <person name="Haas B."/>
            <person name="Abouelleil A."/>
            <person name="Allen A.W."/>
            <person name="Alvarado L."/>
            <person name="Arachchi H.M."/>
            <person name="Berlin A.M."/>
            <person name="Chapman S.B."/>
            <person name="Gainer-Dewar J."/>
            <person name="Goldberg J."/>
            <person name="Griggs A."/>
            <person name="Gujja S."/>
            <person name="Hansen M."/>
            <person name="Howarth C."/>
            <person name="Imamovic A."/>
            <person name="Ireland A."/>
            <person name="Larimer J."/>
            <person name="McCowan C."/>
            <person name="Murphy C."/>
            <person name="Pearson M."/>
            <person name="Poon T.W."/>
            <person name="Priest M."/>
            <person name="Roberts A."/>
            <person name="Saif S."/>
            <person name="Shea T."/>
            <person name="Sisk P."/>
            <person name="Sykes S."/>
            <person name="Wortman J."/>
            <person name="Nusbaum C."/>
            <person name="Birren B."/>
        </authorList>
    </citation>
    <scope>NUCLEOTIDE SEQUENCE [LARGE SCALE GENOMIC DNA]</scope>
    <source>
        <strain evidence="5 6">3_1_6</strain>
    </source>
</reference>
<protein>
    <recommendedName>
        <fullName evidence="4">dTTP/UTP pyrophosphatase</fullName>
        <shortName evidence="4">dTTPase/UTPase</shortName>
        <ecNumber evidence="4">3.6.1.9</ecNumber>
    </recommendedName>
    <alternativeName>
        <fullName evidence="4">Nucleoside triphosphate pyrophosphatase</fullName>
    </alternativeName>
    <alternativeName>
        <fullName evidence="4">Nucleotide pyrophosphatase</fullName>
        <shortName evidence="4">Nucleotide PPase</shortName>
    </alternativeName>
</protein>
<dbReference type="InterPro" id="IPR029001">
    <property type="entry name" value="ITPase-like_fam"/>
</dbReference>
<comment type="similarity">
    <text evidence="4">Belongs to the Maf family. YhdE subfamily.</text>
</comment>
<comment type="caution">
    <text evidence="4">Lacks conserved residue(s) required for the propagation of feature annotation.</text>
</comment>
<dbReference type="HOGENOM" id="CLU_040416_0_0_7"/>
<dbReference type="PANTHER" id="PTHR43213">
    <property type="entry name" value="BIFUNCTIONAL DTTP/UTP PYROPHOSPHATASE/METHYLTRANSFERASE PROTEIN-RELATED"/>
    <property type="match status" value="1"/>
</dbReference>
<dbReference type="EMBL" id="ADCP02000001">
    <property type="protein sequence ID" value="EFV43658.2"/>
    <property type="molecule type" value="Genomic_DNA"/>
</dbReference>
<evidence type="ECO:0000256" key="1">
    <source>
        <dbReference type="ARBA" id="ARBA00001968"/>
    </source>
</evidence>
<evidence type="ECO:0000256" key="2">
    <source>
        <dbReference type="ARBA" id="ARBA00022801"/>
    </source>
</evidence>
<comment type="catalytic activity">
    <reaction evidence="4">
        <text>dTTP + H2O = dTMP + diphosphate + H(+)</text>
        <dbReference type="Rhea" id="RHEA:28534"/>
        <dbReference type="ChEBI" id="CHEBI:15377"/>
        <dbReference type="ChEBI" id="CHEBI:15378"/>
        <dbReference type="ChEBI" id="CHEBI:33019"/>
        <dbReference type="ChEBI" id="CHEBI:37568"/>
        <dbReference type="ChEBI" id="CHEBI:63528"/>
        <dbReference type="EC" id="3.6.1.9"/>
    </reaction>
</comment>
<keyword evidence="4" id="KW-0963">Cytoplasm</keyword>
<comment type="catalytic activity">
    <reaction evidence="4">
        <text>UTP + H2O = UMP + diphosphate + H(+)</text>
        <dbReference type="Rhea" id="RHEA:29395"/>
        <dbReference type="ChEBI" id="CHEBI:15377"/>
        <dbReference type="ChEBI" id="CHEBI:15378"/>
        <dbReference type="ChEBI" id="CHEBI:33019"/>
        <dbReference type="ChEBI" id="CHEBI:46398"/>
        <dbReference type="ChEBI" id="CHEBI:57865"/>
        <dbReference type="EC" id="3.6.1.9"/>
    </reaction>
</comment>
<reference evidence="5 6" key="1">
    <citation type="submission" date="2010-10" db="EMBL/GenBank/DDBJ databases">
        <authorList>
            <consortium name="The Broad Institute Genome Sequencing Platform"/>
            <person name="Ward D."/>
            <person name="Earl A."/>
            <person name="Feldgarden M."/>
            <person name="Young S.K."/>
            <person name="Gargeya S."/>
            <person name="Zeng Q."/>
            <person name="Alvarado L."/>
            <person name="Berlin A."/>
            <person name="Bochicchio J."/>
            <person name="Chapman S.B."/>
            <person name="Chen Z."/>
            <person name="Freedman E."/>
            <person name="Gellesch M."/>
            <person name="Goldberg J."/>
            <person name="Griggs A."/>
            <person name="Gujja S."/>
            <person name="Heilman E."/>
            <person name="Heiman D."/>
            <person name="Howarth C."/>
            <person name="Mehta T."/>
            <person name="Neiman D."/>
            <person name="Pearson M."/>
            <person name="Roberts A."/>
            <person name="Saif S."/>
            <person name="Shea T."/>
            <person name="Shenoy N."/>
            <person name="Sisk P."/>
            <person name="Stolte C."/>
            <person name="Sykes S."/>
            <person name="White J."/>
            <person name="Yandava C."/>
            <person name="Allen-Vercoe E."/>
            <person name="Sibley C."/>
            <person name="Ambrose C.E."/>
            <person name="Strauss J."/>
            <person name="Daigneault M."/>
            <person name="Haas B."/>
            <person name="Nusbaum C."/>
            <person name="Birren B."/>
        </authorList>
    </citation>
    <scope>NUCLEOTIDE SEQUENCE [LARGE SCALE GENOMIC DNA]</scope>
    <source>
        <strain evidence="5 6">3_1_6</strain>
    </source>
</reference>
<dbReference type="eggNOG" id="COG0424">
    <property type="taxonomic scope" value="Bacteria"/>
</dbReference>
<dbReference type="Pfam" id="PF02545">
    <property type="entry name" value="Maf"/>
    <property type="match status" value="1"/>
</dbReference>
<gene>
    <name evidence="5" type="ORF">HMPREF0179_02520</name>
</gene>
<sequence length="226" mass="23854">MQETMPSGAFRALRPIILASSSPRRRELLGSLGIDFTIKVVDGSEPAPTLEDDPAAYAMRAAQAKAEAVARAAGPETPDAVVLGSDTIVVLHEEHGPIILGKPASRDEALAMLLHLSGRTHTVYTGCCIIWLSARGESRTELFYDAADVTFAEWPEDVLRAYAATGECDDKAGSYAIQGLGSFLVSGIKGQWATIVGLPVLAVAQRLMAGGSIAPRHCLGTNPLSK</sequence>
<dbReference type="CDD" id="cd00555">
    <property type="entry name" value="Maf"/>
    <property type="match status" value="1"/>
</dbReference>
<evidence type="ECO:0000313" key="5">
    <source>
        <dbReference type="EMBL" id="EFV43658.2"/>
    </source>
</evidence>
<keyword evidence="2 4" id="KW-0378">Hydrolase</keyword>
<keyword evidence="3 4" id="KW-0546">Nucleotide metabolism</keyword>
<name>E5Y8K2_BILW3</name>
<dbReference type="PIRSF" id="PIRSF006305">
    <property type="entry name" value="Maf"/>
    <property type="match status" value="1"/>
</dbReference>
<comment type="cofactor">
    <cofactor evidence="1 4">
        <name>a divalent metal cation</name>
        <dbReference type="ChEBI" id="CHEBI:60240"/>
    </cofactor>
</comment>
<evidence type="ECO:0000313" key="6">
    <source>
        <dbReference type="Proteomes" id="UP000006034"/>
    </source>
</evidence>
<dbReference type="GeneID" id="78085650"/>
<dbReference type="EC" id="3.6.1.9" evidence="4"/>
<dbReference type="Proteomes" id="UP000006034">
    <property type="component" value="Unassembled WGS sequence"/>
</dbReference>
<comment type="caution">
    <text evidence="5">The sequence shown here is derived from an EMBL/GenBank/DDBJ whole genome shotgun (WGS) entry which is preliminary data.</text>
</comment>
<proteinExistence type="inferred from homology"/>
<accession>E5Y8K2</accession>
<comment type="function">
    <text evidence="4">Nucleoside triphosphate pyrophosphatase that hydrolyzes dTTP and UTP. May have a dual role in cell division arrest and in preventing the incorporation of modified nucleotides into cellular nucleic acids.</text>
</comment>
<dbReference type="GO" id="GO:0036218">
    <property type="term" value="F:dTTP diphosphatase activity"/>
    <property type="evidence" value="ECO:0007669"/>
    <property type="project" value="RHEA"/>
</dbReference>
<dbReference type="HAMAP" id="MF_00528">
    <property type="entry name" value="Maf"/>
    <property type="match status" value="1"/>
</dbReference>
<dbReference type="GO" id="GO:0009117">
    <property type="term" value="P:nucleotide metabolic process"/>
    <property type="evidence" value="ECO:0007669"/>
    <property type="project" value="UniProtKB-KW"/>
</dbReference>
<comment type="subcellular location">
    <subcellularLocation>
        <location evidence="4">Cytoplasm</location>
    </subcellularLocation>
</comment>
<evidence type="ECO:0000256" key="3">
    <source>
        <dbReference type="ARBA" id="ARBA00023080"/>
    </source>
</evidence>
<evidence type="ECO:0000256" key="4">
    <source>
        <dbReference type="HAMAP-Rule" id="MF_00528"/>
    </source>
</evidence>
<dbReference type="PANTHER" id="PTHR43213:SF5">
    <property type="entry name" value="BIFUNCTIONAL DTTP_UTP PYROPHOSPHATASE_METHYLTRANSFERASE PROTEIN-RELATED"/>
    <property type="match status" value="1"/>
</dbReference>
<feature type="active site" description="Proton acceptor" evidence="4">
    <location>
        <position position="86"/>
    </location>
</feature>
<feature type="site" description="Important for substrate specificity" evidence="4">
    <location>
        <position position="178"/>
    </location>
</feature>
<feature type="site" description="Important for substrate specificity" evidence="4">
    <location>
        <position position="87"/>
    </location>
</feature>
<dbReference type="STRING" id="563192.HMPREF0179_02520"/>
<dbReference type="InterPro" id="IPR003697">
    <property type="entry name" value="Maf-like"/>
</dbReference>
<organism evidence="5 6">
    <name type="scientific">Bilophila wadsworthia (strain 3_1_6)</name>
    <dbReference type="NCBI Taxonomy" id="563192"/>
    <lineage>
        <taxon>Bacteria</taxon>
        <taxon>Pseudomonadati</taxon>
        <taxon>Thermodesulfobacteriota</taxon>
        <taxon>Desulfovibrionia</taxon>
        <taxon>Desulfovibrionales</taxon>
        <taxon>Desulfovibrionaceae</taxon>
        <taxon>Bilophila</taxon>
    </lineage>
</organism>
<dbReference type="AlphaFoldDB" id="E5Y8K2"/>
<dbReference type="GO" id="GO:0005737">
    <property type="term" value="C:cytoplasm"/>
    <property type="evidence" value="ECO:0007669"/>
    <property type="project" value="UniProtKB-SubCell"/>
</dbReference>
<dbReference type="NCBIfam" id="TIGR00172">
    <property type="entry name" value="maf"/>
    <property type="match status" value="1"/>
</dbReference>
<keyword evidence="6" id="KW-1185">Reference proteome</keyword>
<dbReference type="RefSeq" id="WP_016360689.1">
    <property type="nucleotide sequence ID" value="NZ_KE150238.1"/>
</dbReference>
<dbReference type="OrthoDB" id="9807767at2"/>